<evidence type="ECO:0000313" key="2">
    <source>
        <dbReference type="Proteomes" id="UP001168552"/>
    </source>
</evidence>
<organism evidence="1 2">
    <name type="scientific">Shiella aurantiaca</name>
    <dbReference type="NCBI Taxonomy" id="3058365"/>
    <lineage>
        <taxon>Bacteria</taxon>
        <taxon>Pseudomonadati</taxon>
        <taxon>Bacteroidota</taxon>
        <taxon>Cytophagia</taxon>
        <taxon>Cytophagales</taxon>
        <taxon>Shiellaceae</taxon>
        <taxon>Shiella</taxon>
    </lineage>
</organism>
<comment type="caution">
    <text evidence="1">The sequence shown here is derived from an EMBL/GenBank/DDBJ whole genome shotgun (WGS) entry which is preliminary data.</text>
</comment>
<sequence length="212" mass="23696">MTDIEYLKKLRSPTKGNPLRVLMSACLSGITCGWDSTANGEYPSALKILQYDTVKVVTFCPEEFSYGTPREMSDIHGGTGFDVLEGKAKVLSESGKDWTEGMIKASEKMLEIAKDGDIEIAVLMDISAACGSQVIYDGNRFSENKVYQIGAGVAAAQLLRNGFKVISQRDYASLEILYSKIDPTHQIDTNKIDHHENKWYKEYFKTYKHTTL</sequence>
<dbReference type="PANTHER" id="PTHR30087:SF1">
    <property type="entry name" value="HYPOTHETICAL CYTOSOLIC PROTEIN"/>
    <property type="match status" value="1"/>
</dbReference>
<name>A0ABT8F2M4_9BACT</name>
<keyword evidence="2" id="KW-1185">Reference proteome</keyword>
<dbReference type="InterPro" id="IPR007553">
    <property type="entry name" value="2-thiour_desulf"/>
</dbReference>
<evidence type="ECO:0000313" key="1">
    <source>
        <dbReference type="EMBL" id="MDN4164486.1"/>
    </source>
</evidence>
<accession>A0ABT8F2M4</accession>
<proteinExistence type="predicted"/>
<dbReference type="PANTHER" id="PTHR30087">
    <property type="entry name" value="INNER MEMBRANE PROTEIN"/>
    <property type="match status" value="1"/>
</dbReference>
<reference evidence="1" key="1">
    <citation type="submission" date="2023-06" db="EMBL/GenBank/DDBJ databases">
        <title>Cytophagales bacterium Strain LB-30, isolated from soil.</title>
        <authorList>
            <person name="Liu B."/>
        </authorList>
    </citation>
    <scope>NUCLEOTIDE SEQUENCE</scope>
    <source>
        <strain evidence="1">LB-30</strain>
    </source>
</reference>
<dbReference type="Pfam" id="PF04463">
    <property type="entry name" value="2-thiour_desulf"/>
    <property type="match status" value="1"/>
</dbReference>
<dbReference type="Proteomes" id="UP001168552">
    <property type="component" value="Unassembled WGS sequence"/>
</dbReference>
<dbReference type="EMBL" id="JAUHJS010000002">
    <property type="protein sequence ID" value="MDN4164486.1"/>
    <property type="molecule type" value="Genomic_DNA"/>
</dbReference>
<gene>
    <name evidence="1" type="ORF">QWY31_03180</name>
</gene>
<protein>
    <submittedName>
        <fullName evidence="1">DUF523 domain-containing protein</fullName>
    </submittedName>
</protein>
<dbReference type="RefSeq" id="WP_320003015.1">
    <property type="nucleotide sequence ID" value="NZ_JAUHJS010000002.1"/>
</dbReference>